<dbReference type="AlphaFoldDB" id="A0A179V5G0"/>
<keyword evidence="2" id="KW-1185">Reference proteome</keyword>
<dbReference type="GeneID" id="42529596"/>
<reference evidence="2" key="1">
    <citation type="journal article" date="2015" name="PLoS Genet.">
        <title>The dynamic genome and transcriptome of the human fungal pathogen Blastomyces and close relative Emmonsia.</title>
        <authorList>
            <person name="Munoz J.F."/>
            <person name="Gauthier G.M."/>
            <person name="Desjardins C.A."/>
            <person name="Gallo J.E."/>
            <person name="Holder J."/>
            <person name="Sullivan T.D."/>
            <person name="Marty A.J."/>
            <person name="Carmen J.C."/>
            <person name="Chen Z."/>
            <person name="Ding L."/>
            <person name="Gujja S."/>
            <person name="Magrini V."/>
            <person name="Misas E."/>
            <person name="Mitreva M."/>
            <person name="Priest M."/>
            <person name="Saif S."/>
            <person name="Whiston E.A."/>
            <person name="Young S."/>
            <person name="Zeng Q."/>
            <person name="Goldman W.E."/>
            <person name="Mardis E.R."/>
            <person name="Taylor J.W."/>
            <person name="McEwen J.G."/>
            <person name="Clay O.K."/>
            <person name="Klein B.S."/>
            <person name="Cuomo C.A."/>
        </authorList>
    </citation>
    <scope>NUCLEOTIDE SEQUENCE [LARGE SCALE GENOMIC DNA]</scope>
    <source>
        <strain evidence="2">SLH14081</strain>
    </source>
</reference>
<dbReference type="Proteomes" id="UP000002038">
    <property type="component" value="Unassembled WGS sequence"/>
</dbReference>
<dbReference type="KEGG" id="bgh:BDBG_18120"/>
<proteinExistence type="predicted"/>
<dbReference type="VEuPathDB" id="FungiDB:BDBG_18120"/>
<evidence type="ECO:0000313" key="2">
    <source>
        <dbReference type="Proteomes" id="UP000002038"/>
    </source>
</evidence>
<sequence>MALNDTVLTQVVWSKFIFGRGVFQGVRGGPNQKLHKEMDLCRWHLEFRPLHGQVGGESGHQDGRTRTWNVGLIYNEVL</sequence>
<accession>A0A179V5G0</accession>
<gene>
    <name evidence="1" type="ORF">BDBG_18120</name>
</gene>
<organism evidence="1 2">
    <name type="scientific">Blastomyces gilchristii (strain SLH14081)</name>
    <name type="common">Blastomyces dermatitidis</name>
    <dbReference type="NCBI Taxonomy" id="559298"/>
    <lineage>
        <taxon>Eukaryota</taxon>
        <taxon>Fungi</taxon>
        <taxon>Dikarya</taxon>
        <taxon>Ascomycota</taxon>
        <taxon>Pezizomycotina</taxon>
        <taxon>Eurotiomycetes</taxon>
        <taxon>Eurotiomycetidae</taxon>
        <taxon>Onygenales</taxon>
        <taxon>Ajellomycetaceae</taxon>
        <taxon>Blastomyces</taxon>
    </lineage>
</organism>
<protein>
    <submittedName>
        <fullName evidence="1">Uncharacterized protein</fullName>
    </submittedName>
</protein>
<name>A0A179V5G0_BLAGS</name>
<dbReference type="RefSeq" id="XP_031581561.1">
    <property type="nucleotide sequence ID" value="XM_031725701.1"/>
</dbReference>
<evidence type="ECO:0000313" key="1">
    <source>
        <dbReference type="EMBL" id="OAT14601.1"/>
    </source>
</evidence>
<dbReference type="EMBL" id="GG657539">
    <property type="protein sequence ID" value="OAT14601.1"/>
    <property type="molecule type" value="Genomic_DNA"/>
</dbReference>